<feature type="region of interest" description="Disordered" evidence="19">
    <location>
        <begin position="156"/>
        <end position="197"/>
    </location>
</feature>
<keyword evidence="10 18" id="KW-0326">Glycosidase</keyword>
<evidence type="ECO:0000256" key="13">
    <source>
        <dbReference type="ARBA" id="ARBA00054774"/>
    </source>
</evidence>
<dbReference type="Gene3D" id="1.50.10.10">
    <property type="match status" value="1"/>
</dbReference>
<keyword evidence="6 16" id="KW-0106">Calcium</keyword>
<keyword evidence="16" id="KW-0479">Metal-binding</keyword>
<dbReference type="EMBL" id="JBAMIC010000004">
    <property type="protein sequence ID" value="KAK7107386.1"/>
    <property type="molecule type" value="Genomic_DNA"/>
</dbReference>
<evidence type="ECO:0000256" key="16">
    <source>
        <dbReference type="PIRSR" id="PIRSR601382-2"/>
    </source>
</evidence>
<accession>A0AAN9GGM6</accession>
<dbReference type="Proteomes" id="UP001374579">
    <property type="component" value="Unassembled WGS sequence"/>
</dbReference>
<dbReference type="GO" id="GO:0004571">
    <property type="term" value="F:mannosyl-oligosaccharide 1,2-alpha-mannosidase activity"/>
    <property type="evidence" value="ECO:0007669"/>
    <property type="project" value="UniProtKB-EC"/>
</dbReference>
<evidence type="ECO:0000256" key="18">
    <source>
        <dbReference type="RuleBase" id="RU361193"/>
    </source>
</evidence>
<comment type="caution">
    <text evidence="21">The sequence shown here is derived from an EMBL/GenBank/DDBJ whole genome shotgun (WGS) entry which is preliminary data.</text>
</comment>
<dbReference type="GO" id="GO:0005975">
    <property type="term" value="P:carbohydrate metabolic process"/>
    <property type="evidence" value="ECO:0007669"/>
    <property type="project" value="InterPro"/>
</dbReference>
<gene>
    <name evidence="21" type="ORF">V1264_015324</name>
</gene>
<comment type="subcellular location">
    <subcellularLocation>
        <location evidence="14">Endomembrane system</location>
        <topology evidence="14">Single-pass type II membrane protein</topology>
    </subcellularLocation>
</comment>
<comment type="pathway">
    <text evidence="2">Protein modification; protein glycosylation.</text>
</comment>
<evidence type="ECO:0000256" key="11">
    <source>
        <dbReference type="ARBA" id="ARBA00047669"/>
    </source>
</evidence>
<comment type="catalytic activity">
    <reaction evidence="11">
        <text>N(4)-(alpha-D-Man-(1-&gt;2)-alpha-D-Man-(1-&gt;2)-alpha-D-Man-(1-&gt;3)-[alpha-D-Man-(1-&gt;3)-[alpha-D-Man-(1-&gt;2)-alpha-D-Man-(1-&gt;6)]-alpha-D-Man-(1-&gt;6)]-beta-D-Man-(1-&gt;4)-beta-D-GlcNAc-(1-&gt;4)-beta-D-GlcNAc)-L-asparaginyl-[protein] (N-glucan mannose isomer 8A1,2,3B1,3) + 3 H2O = N(4)-(alpha-D-Man-(1-&gt;3)-[alpha-D-Man-(1-&gt;3)-[alpha-D-Man-(1-&gt;6)]-alpha-D-Man-(1-&gt;6)]-beta-D-Man-(1-&gt;4)-beta-D-GlcNAc-(1-&gt;4)-beta-D-GlcNAc)-L-asparaginyl-[protein] (N-glucan mannose isomer 5A1,2) + 3 beta-D-mannose</text>
        <dbReference type="Rhea" id="RHEA:56028"/>
        <dbReference type="Rhea" id="RHEA-COMP:14358"/>
        <dbReference type="Rhea" id="RHEA-COMP:14367"/>
        <dbReference type="ChEBI" id="CHEBI:15377"/>
        <dbReference type="ChEBI" id="CHEBI:28563"/>
        <dbReference type="ChEBI" id="CHEBI:59087"/>
        <dbReference type="ChEBI" id="CHEBI:60628"/>
        <dbReference type="EC" id="3.2.1.113"/>
    </reaction>
</comment>
<evidence type="ECO:0000256" key="12">
    <source>
        <dbReference type="ARBA" id="ARBA00048605"/>
    </source>
</evidence>
<keyword evidence="9 17" id="KW-1015">Disulfide bond</keyword>
<dbReference type="InterPro" id="IPR001382">
    <property type="entry name" value="Glyco_hydro_47"/>
</dbReference>
<comment type="function">
    <text evidence="13">Involved in the maturation of Asn-linked oligosaccharides. Progressively trim alpha-1,2-linked mannose residues from Man(9)GlcNAc(2) to produce Man(5)GlcNAc(2).</text>
</comment>
<keyword evidence="20" id="KW-1133">Transmembrane helix</keyword>
<evidence type="ECO:0000313" key="21">
    <source>
        <dbReference type="EMBL" id="KAK7107386.1"/>
    </source>
</evidence>
<keyword evidence="22" id="KW-1185">Reference proteome</keyword>
<evidence type="ECO:0000256" key="20">
    <source>
        <dbReference type="SAM" id="Phobius"/>
    </source>
</evidence>
<dbReference type="InterPro" id="IPR012341">
    <property type="entry name" value="6hp_glycosidase-like_sf"/>
</dbReference>
<evidence type="ECO:0000256" key="19">
    <source>
        <dbReference type="SAM" id="MobiDB-lite"/>
    </source>
</evidence>
<dbReference type="InterPro" id="IPR036026">
    <property type="entry name" value="Seven-hairpin_glycosidases"/>
</dbReference>
<dbReference type="GO" id="GO:0005509">
    <property type="term" value="F:calcium ion binding"/>
    <property type="evidence" value="ECO:0007669"/>
    <property type="project" value="InterPro"/>
</dbReference>
<comment type="catalytic activity">
    <reaction evidence="12">
        <text>N(4)-(alpha-D-Man-(1-&gt;2)-alpha-D-Man-(1-&gt;2)-alpha-D-Man-(1-&gt;3)-[alpha-D-Man-(1-&gt;2)-alpha-D-Man-(1-&gt;3)-[alpha-D-Man-(1-&gt;2)-alpha-D-Man-(1-&gt;6)]-alpha-D-Man-(1-&gt;6)]-beta-D-Man-(1-&gt;4)-beta-D-GlcNAc-(1-&gt;4)-beta-D-GlcNAc)-L-asparaginyl-[protein] (N-glucan mannose isomer 9A1,2,3B1,2,3) + 4 H2O = N(4)-(alpha-D-Man-(1-&gt;3)-[alpha-D-Man-(1-&gt;3)-[alpha-D-Man-(1-&gt;6)]-alpha-D-Man-(1-&gt;6)]-beta-D-Man-(1-&gt;4)-beta-D-GlcNAc-(1-&gt;4)-beta-D-GlcNAc)-L-asparaginyl-[protein] (N-glucan mannose isomer 5A1,2) + 4 beta-D-mannose</text>
        <dbReference type="Rhea" id="RHEA:56008"/>
        <dbReference type="Rhea" id="RHEA-COMP:14356"/>
        <dbReference type="Rhea" id="RHEA-COMP:14367"/>
        <dbReference type="ChEBI" id="CHEBI:15377"/>
        <dbReference type="ChEBI" id="CHEBI:28563"/>
        <dbReference type="ChEBI" id="CHEBI:59087"/>
        <dbReference type="ChEBI" id="CHEBI:139493"/>
        <dbReference type="EC" id="3.2.1.113"/>
    </reaction>
</comment>
<feature type="active site" description="Proton donor" evidence="15">
    <location>
        <position position="521"/>
    </location>
</feature>
<evidence type="ECO:0000256" key="17">
    <source>
        <dbReference type="PIRSR" id="PIRSR601382-3"/>
    </source>
</evidence>
<feature type="active site" description="Proton donor" evidence="15">
    <location>
        <position position="281"/>
    </location>
</feature>
<sequence length="647" mass="73443">MAASGVLPTYQRYVNGVPVPAGRKTLRLREKYIILLVFATFGIVCFGAFFFLPNLQDRVTMVEVRKRFRDAGEGLFLPQQEGDSHEGKVIPRHDDDLVDPHKIDDKIRLQMNIEKDMANVKVKKELDKQGIKGEEVKKLQGNIQEDKDKILQKQKEEEEKKKLEEKQKALQVEQDHAGHVGAKGGEPQDSTAKEKRDTVRKMMKHAWDSYVKYAWGANELRPISRRGHSASIFGTMALGATIVDSVDTLFIMGLEEEYKKARDWIATNLSFEVSSELSVFETNIRFVGGLLAAYALTGDQMFKQKAANIADKLMPAFNTPTGIPYSMVNLKTGGTRNWGWASGGCSILSEFGSLHLEFYYLSAITGDKKYLEKVQKVRSVLNQLEKPSGLYPNYLNPKTGKWGQHHVSIGALGDSFYEYLLKSYLLSGKEDLEAKKMYDGAVTAMLDKMMQTSKSGMKYFAEYKSGRLEHKMDHLGCFSGGMLALGAKESDNETKYLKLGADIAHTCHESYDRTAVKLGPEAFRFDTTSEAVATRSNEKYYILRPEVVETHFYMWRLTKDQKYRDWAWEAVQALEKHSRTEGGYTGIRDVYQVVPQKDDVQQSFFMAETLKYLYLIFSDDDLIPLDKWVFNTEAHPFPVKGNHPASI</sequence>
<evidence type="ECO:0000256" key="5">
    <source>
        <dbReference type="ARBA" id="ARBA00022801"/>
    </source>
</evidence>
<organism evidence="21 22">
    <name type="scientific">Littorina saxatilis</name>
    <dbReference type="NCBI Taxonomy" id="31220"/>
    <lineage>
        <taxon>Eukaryota</taxon>
        <taxon>Metazoa</taxon>
        <taxon>Spiralia</taxon>
        <taxon>Lophotrochozoa</taxon>
        <taxon>Mollusca</taxon>
        <taxon>Gastropoda</taxon>
        <taxon>Caenogastropoda</taxon>
        <taxon>Littorinimorpha</taxon>
        <taxon>Littorinoidea</taxon>
        <taxon>Littorinidae</taxon>
        <taxon>Littorina</taxon>
    </lineage>
</organism>
<protein>
    <recommendedName>
        <fullName evidence="18">alpha-1,2-Mannosidase</fullName>
        <ecNumber evidence="18">3.2.1.-</ecNumber>
    </recommendedName>
</protein>
<feature type="compositionally biased region" description="Basic and acidic residues" evidence="19">
    <location>
        <begin position="156"/>
        <end position="178"/>
    </location>
</feature>
<feature type="disulfide bond" evidence="17">
    <location>
        <begin position="477"/>
        <end position="507"/>
    </location>
</feature>
<feature type="active site" evidence="15">
    <location>
        <position position="414"/>
    </location>
</feature>
<proteinExistence type="inferred from homology"/>
<dbReference type="AlphaFoldDB" id="A0AAN9GGM6"/>
<evidence type="ECO:0000313" key="22">
    <source>
        <dbReference type="Proteomes" id="UP001374579"/>
    </source>
</evidence>
<keyword evidence="5 18" id="KW-0378">Hydrolase</keyword>
<dbReference type="Pfam" id="PF01532">
    <property type="entry name" value="Glyco_hydro_47"/>
    <property type="match status" value="1"/>
</dbReference>
<dbReference type="SUPFAM" id="SSF48225">
    <property type="entry name" value="Seven-hairpin glycosidases"/>
    <property type="match status" value="1"/>
</dbReference>
<reference evidence="21 22" key="1">
    <citation type="submission" date="2024-02" db="EMBL/GenBank/DDBJ databases">
        <title>Chromosome-scale genome assembly of the rough periwinkle Littorina saxatilis.</title>
        <authorList>
            <person name="De Jode A."/>
            <person name="Faria R."/>
            <person name="Formenti G."/>
            <person name="Sims Y."/>
            <person name="Smith T.P."/>
            <person name="Tracey A."/>
            <person name="Wood J.M.D."/>
            <person name="Zagrodzka Z.B."/>
            <person name="Johannesson K."/>
            <person name="Butlin R.K."/>
            <person name="Leder E.H."/>
        </authorList>
    </citation>
    <scope>NUCLEOTIDE SEQUENCE [LARGE SCALE GENOMIC DNA]</scope>
    <source>
        <strain evidence="21">Snail1</strain>
        <tissue evidence="21">Muscle</tissue>
    </source>
</reference>
<evidence type="ECO:0000256" key="7">
    <source>
        <dbReference type="ARBA" id="ARBA00022968"/>
    </source>
</evidence>
<name>A0AAN9GGM6_9CAEN</name>
<dbReference type="EC" id="3.2.1.-" evidence="18"/>
<dbReference type="PRINTS" id="PR00747">
    <property type="entry name" value="GLYHDRLASE47"/>
</dbReference>
<dbReference type="GO" id="GO:0000139">
    <property type="term" value="C:Golgi membrane"/>
    <property type="evidence" value="ECO:0007669"/>
    <property type="project" value="TreeGrafter"/>
</dbReference>
<evidence type="ECO:0000256" key="1">
    <source>
        <dbReference type="ARBA" id="ARBA00001913"/>
    </source>
</evidence>
<evidence type="ECO:0000256" key="14">
    <source>
        <dbReference type="ARBA" id="ARBA00060399"/>
    </source>
</evidence>
<comment type="similarity">
    <text evidence="3 18">Belongs to the glycosyl hydrolase 47 family.</text>
</comment>
<evidence type="ECO:0000256" key="8">
    <source>
        <dbReference type="ARBA" id="ARBA00023136"/>
    </source>
</evidence>
<evidence type="ECO:0000256" key="15">
    <source>
        <dbReference type="PIRSR" id="PIRSR601382-1"/>
    </source>
</evidence>
<feature type="transmembrane region" description="Helical" evidence="20">
    <location>
        <begin position="32"/>
        <end position="52"/>
    </location>
</feature>
<evidence type="ECO:0000256" key="10">
    <source>
        <dbReference type="ARBA" id="ARBA00023295"/>
    </source>
</evidence>
<dbReference type="InterPro" id="IPR050749">
    <property type="entry name" value="Glycosyl_Hydrolase_47"/>
</dbReference>
<feature type="active site" evidence="15">
    <location>
        <position position="546"/>
    </location>
</feature>
<evidence type="ECO:0000256" key="9">
    <source>
        <dbReference type="ARBA" id="ARBA00023157"/>
    </source>
</evidence>
<evidence type="ECO:0000256" key="2">
    <source>
        <dbReference type="ARBA" id="ARBA00004922"/>
    </source>
</evidence>
<comment type="cofactor">
    <cofactor evidence="1 16">
        <name>Ca(2+)</name>
        <dbReference type="ChEBI" id="CHEBI:29108"/>
    </cofactor>
</comment>
<evidence type="ECO:0000256" key="3">
    <source>
        <dbReference type="ARBA" id="ARBA00007658"/>
    </source>
</evidence>
<keyword evidence="7" id="KW-0735">Signal-anchor</keyword>
<dbReference type="PANTHER" id="PTHR11742:SF6">
    <property type="entry name" value="MANNOSYL-OLIGOSACCHARIDE ALPHA-1,2-MANNOSIDASE IA-RELATED"/>
    <property type="match status" value="1"/>
</dbReference>
<evidence type="ECO:0000256" key="6">
    <source>
        <dbReference type="ARBA" id="ARBA00022837"/>
    </source>
</evidence>
<evidence type="ECO:0000256" key="4">
    <source>
        <dbReference type="ARBA" id="ARBA00022692"/>
    </source>
</evidence>
<keyword evidence="8 20" id="KW-0472">Membrane</keyword>
<dbReference type="FunFam" id="1.50.10.10:FF:000002">
    <property type="entry name" value="alpha-1,2-Mannosidase"/>
    <property type="match status" value="1"/>
</dbReference>
<feature type="binding site" evidence="16">
    <location>
        <position position="632"/>
    </location>
    <ligand>
        <name>Ca(2+)</name>
        <dbReference type="ChEBI" id="CHEBI:29108"/>
    </ligand>
</feature>
<dbReference type="GO" id="GO:0005783">
    <property type="term" value="C:endoplasmic reticulum"/>
    <property type="evidence" value="ECO:0007669"/>
    <property type="project" value="TreeGrafter"/>
</dbReference>
<keyword evidence="4 20" id="KW-0812">Transmembrane</keyword>
<dbReference type="PANTHER" id="PTHR11742">
    <property type="entry name" value="MANNOSYL-OLIGOSACCHARIDE ALPHA-1,2-MANNOSIDASE-RELATED"/>
    <property type="match status" value="1"/>
</dbReference>